<keyword evidence="1" id="KW-1133">Transmembrane helix</keyword>
<evidence type="ECO:0000259" key="2">
    <source>
        <dbReference type="Pfam" id="PF07810"/>
    </source>
</evidence>
<accession>A0A6C0BMZ9</accession>
<name>A0A6C0BMZ9_9ZZZZ</name>
<feature type="transmembrane region" description="Helical" evidence="1">
    <location>
        <begin position="322"/>
        <end position="344"/>
    </location>
</feature>
<evidence type="ECO:0000256" key="1">
    <source>
        <dbReference type="SAM" id="Phobius"/>
    </source>
</evidence>
<evidence type="ECO:0000313" key="3">
    <source>
        <dbReference type="EMBL" id="QHS93410.1"/>
    </source>
</evidence>
<organism evidence="3">
    <name type="scientific">viral metagenome</name>
    <dbReference type="NCBI Taxonomy" id="1070528"/>
    <lineage>
        <taxon>unclassified sequences</taxon>
        <taxon>metagenomes</taxon>
        <taxon>organismal metagenomes</taxon>
    </lineage>
</organism>
<protein>
    <recommendedName>
        <fullName evidence="2">TMC domain-containing protein</fullName>
    </recommendedName>
</protein>
<feature type="transmembrane region" description="Helical" evidence="1">
    <location>
        <begin position="41"/>
        <end position="67"/>
    </location>
</feature>
<feature type="transmembrane region" description="Helical" evidence="1">
    <location>
        <begin position="368"/>
        <end position="386"/>
    </location>
</feature>
<sequence>MIRHTDKGQLYITRDGISERGPPVLSSLDSIEQRYGIGTRLYFSFLKVIILSNAALGLLGIVSWSLFLRDRPPGVAFSWSDFFVSAYPRPGADVYWFTCGVLATVIWVTLGPAYWVWERSYKRNQYPRRVLDQEEKEIPVNRGADTNYLLGVTATFAALCVSILLVYGLVMAQGYVIETYGDPLLANQLPLSTAMSLVVALGFALCHTAWGHVSYAITRWERNKTWFQFRMSQAIKLITFKILLATCMYIFIATIIPAPPPVIERCDLDFAGANFFLVLVLDVVITFVMQTVWPKIAAACCGVVRPEFNIAEDLLQILFRQFIIYIGFFVFPLIGLVGLLANLIEYPVDHYRLLRVCGTPQYLSEKPGLFLLIFNGVVVLSAFLTYPNGALWMLFVPHLLPSAFQNCSVVGAISRI</sequence>
<feature type="transmembrane region" description="Helical" evidence="1">
    <location>
        <begin position="94"/>
        <end position="117"/>
    </location>
</feature>
<keyword evidence="1" id="KW-0812">Transmembrane</keyword>
<feature type="transmembrane region" description="Helical" evidence="1">
    <location>
        <begin position="197"/>
        <end position="217"/>
    </location>
</feature>
<feature type="transmembrane region" description="Helical" evidence="1">
    <location>
        <begin position="238"/>
        <end position="258"/>
    </location>
</feature>
<dbReference type="InterPro" id="IPR012496">
    <property type="entry name" value="TMC_dom"/>
</dbReference>
<keyword evidence="1" id="KW-0472">Membrane</keyword>
<feature type="domain" description="TMC" evidence="2">
    <location>
        <begin position="274"/>
        <end position="361"/>
    </location>
</feature>
<proteinExistence type="predicted"/>
<feature type="transmembrane region" description="Helical" evidence="1">
    <location>
        <begin position="148"/>
        <end position="177"/>
    </location>
</feature>
<dbReference type="AlphaFoldDB" id="A0A6C0BMZ9"/>
<dbReference type="GO" id="GO:0016020">
    <property type="term" value="C:membrane"/>
    <property type="evidence" value="ECO:0007669"/>
    <property type="project" value="InterPro"/>
</dbReference>
<dbReference type="Pfam" id="PF07810">
    <property type="entry name" value="TMC"/>
    <property type="match status" value="1"/>
</dbReference>
<dbReference type="EMBL" id="MN739203">
    <property type="protein sequence ID" value="QHS93410.1"/>
    <property type="molecule type" value="Genomic_DNA"/>
</dbReference>
<reference evidence="3" key="1">
    <citation type="journal article" date="2020" name="Nature">
        <title>Giant virus diversity and host interactions through global metagenomics.</title>
        <authorList>
            <person name="Schulz F."/>
            <person name="Roux S."/>
            <person name="Paez-Espino D."/>
            <person name="Jungbluth S."/>
            <person name="Walsh D.A."/>
            <person name="Denef V.J."/>
            <person name="McMahon K.D."/>
            <person name="Konstantinidis K.T."/>
            <person name="Eloe-Fadrosh E.A."/>
            <person name="Kyrpides N.C."/>
            <person name="Woyke T."/>
        </authorList>
    </citation>
    <scope>NUCLEOTIDE SEQUENCE</scope>
    <source>
        <strain evidence="3">GVMAG-M-3300017989-17</strain>
    </source>
</reference>
<feature type="transmembrane region" description="Helical" evidence="1">
    <location>
        <begin position="270"/>
        <end position="289"/>
    </location>
</feature>